<dbReference type="GO" id="GO:0004519">
    <property type="term" value="F:endonuclease activity"/>
    <property type="evidence" value="ECO:0007669"/>
    <property type="project" value="UniProtKB-KW"/>
</dbReference>
<feature type="domain" description="ENPP1-3/EXOG-like endonuclease/phosphodiesterase" evidence="11">
    <location>
        <begin position="244"/>
        <end position="453"/>
    </location>
</feature>
<keyword evidence="5 13" id="KW-0255">Endonuclease</keyword>
<dbReference type="RefSeq" id="WP_091405068.1">
    <property type="nucleotide sequence ID" value="NZ_FOAB01000001.1"/>
</dbReference>
<feature type="chain" id="PRO_5011576512" evidence="10">
    <location>
        <begin position="25"/>
        <end position="468"/>
    </location>
</feature>
<dbReference type="InterPro" id="IPR018524">
    <property type="entry name" value="DNA/RNA_endonuclease_AS"/>
</dbReference>
<evidence type="ECO:0000313" key="13">
    <source>
        <dbReference type="EMBL" id="SEK42552.1"/>
    </source>
</evidence>
<dbReference type="GO" id="GO:0046872">
    <property type="term" value="F:metal ion binding"/>
    <property type="evidence" value="ECO:0007669"/>
    <property type="project" value="UniProtKB-KW"/>
</dbReference>
<dbReference type="PANTHER" id="PTHR13966:SF5">
    <property type="entry name" value="ENDONUCLEASE G, MITOCHONDRIAL"/>
    <property type="match status" value="1"/>
</dbReference>
<comment type="cofactor">
    <cofactor evidence="1">
        <name>Mg(2+)</name>
        <dbReference type="ChEBI" id="CHEBI:18420"/>
    </cofactor>
</comment>
<feature type="binding site" evidence="9">
    <location>
        <position position="337"/>
    </location>
    <ligand>
        <name>Mg(2+)</name>
        <dbReference type="ChEBI" id="CHEBI:18420"/>
        <note>catalytic</note>
    </ligand>
</feature>
<comment type="similarity">
    <text evidence="2">Belongs to the DNA/RNA non-specific endonuclease family.</text>
</comment>
<dbReference type="SMART" id="SM00477">
    <property type="entry name" value="NUC"/>
    <property type="match status" value="1"/>
</dbReference>
<dbReference type="AlphaFoldDB" id="A0A1H7GZT7"/>
<dbReference type="Pfam" id="PF01223">
    <property type="entry name" value="Endonuclease_NS"/>
    <property type="match status" value="1"/>
</dbReference>
<evidence type="ECO:0000256" key="4">
    <source>
        <dbReference type="ARBA" id="ARBA00022723"/>
    </source>
</evidence>
<protein>
    <submittedName>
        <fullName evidence="13">Endonuclease G</fullName>
    </submittedName>
</protein>
<feature type="active site" description="Proton acceptor" evidence="8">
    <location>
        <position position="306"/>
    </location>
</feature>
<dbReference type="Proteomes" id="UP000198521">
    <property type="component" value="Unassembled WGS sequence"/>
</dbReference>
<evidence type="ECO:0000256" key="9">
    <source>
        <dbReference type="PIRSR" id="PIRSR640255-2"/>
    </source>
</evidence>
<evidence type="ECO:0000259" key="11">
    <source>
        <dbReference type="SMART" id="SM00477"/>
    </source>
</evidence>
<proteinExistence type="inferred from homology"/>
<accession>A0A1H7GZT7</accession>
<dbReference type="InterPro" id="IPR020821">
    <property type="entry name" value="ENPP1-3/EXOG-like_nuc-like"/>
</dbReference>
<keyword evidence="4 9" id="KW-0479">Metal-binding</keyword>
<keyword evidence="10" id="KW-0732">Signal</keyword>
<reference evidence="13 14" key="1">
    <citation type="submission" date="2016-10" db="EMBL/GenBank/DDBJ databases">
        <authorList>
            <person name="de Groot N.N."/>
        </authorList>
    </citation>
    <scope>NUCLEOTIDE SEQUENCE [LARGE SCALE GENOMIC DNA]</scope>
    <source>
        <strain evidence="13 14">DSM 25232</strain>
    </source>
</reference>
<dbReference type="GO" id="GO:0016787">
    <property type="term" value="F:hydrolase activity"/>
    <property type="evidence" value="ECO:0007669"/>
    <property type="project" value="UniProtKB-KW"/>
</dbReference>
<evidence type="ECO:0000256" key="3">
    <source>
        <dbReference type="ARBA" id="ARBA00022722"/>
    </source>
</evidence>
<feature type="domain" description="DNA/RNA non-specific endonuclease/pyrophosphatase/phosphodiesterase" evidence="12">
    <location>
        <begin position="243"/>
        <end position="453"/>
    </location>
</feature>
<dbReference type="PROSITE" id="PS01070">
    <property type="entry name" value="NUCLEASE_NON_SPEC"/>
    <property type="match status" value="1"/>
</dbReference>
<dbReference type="STRING" id="1038014.SAMN04487910_0497"/>
<evidence type="ECO:0000256" key="6">
    <source>
        <dbReference type="ARBA" id="ARBA00022801"/>
    </source>
</evidence>
<dbReference type="EMBL" id="FOAB01000001">
    <property type="protein sequence ID" value="SEK42552.1"/>
    <property type="molecule type" value="Genomic_DNA"/>
</dbReference>
<organism evidence="13 14">
    <name type="scientific">Aquimarina amphilecti</name>
    <dbReference type="NCBI Taxonomy" id="1038014"/>
    <lineage>
        <taxon>Bacteria</taxon>
        <taxon>Pseudomonadati</taxon>
        <taxon>Bacteroidota</taxon>
        <taxon>Flavobacteriia</taxon>
        <taxon>Flavobacteriales</taxon>
        <taxon>Flavobacteriaceae</taxon>
        <taxon>Aquimarina</taxon>
    </lineage>
</organism>
<evidence type="ECO:0000256" key="5">
    <source>
        <dbReference type="ARBA" id="ARBA00022759"/>
    </source>
</evidence>
<dbReference type="InterPro" id="IPR001604">
    <property type="entry name" value="Endo_G_ENPP1-like_dom"/>
</dbReference>
<name>A0A1H7GZT7_AQUAM</name>
<keyword evidence="6" id="KW-0378">Hydrolase</keyword>
<dbReference type="PROSITE" id="PS51257">
    <property type="entry name" value="PROKAR_LIPOPROTEIN"/>
    <property type="match status" value="1"/>
</dbReference>
<dbReference type="CDD" id="cd00091">
    <property type="entry name" value="NUC"/>
    <property type="match status" value="1"/>
</dbReference>
<dbReference type="PANTHER" id="PTHR13966">
    <property type="entry name" value="ENDONUCLEASE RELATED"/>
    <property type="match status" value="1"/>
</dbReference>
<dbReference type="GO" id="GO:0003676">
    <property type="term" value="F:nucleic acid binding"/>
    <property type="evidence" value="ECO:0007669"/>
    <property type="project" value="InterPro"/>
</dbReference>
<sequence>MKLLKLNSILYLLSFAIFITSCNVDDDLNSEIELNPVTITGELKTGTFLYDNEGPHDYNPNGKRQDGFIETYESGSKSSYAGASVTLSSGDWYLSDALLGGLSNDRKYGSKSVRIRNTGYAIMSFNMDNGAETVRIRHAKYGNDGTSTWRLIASYDDGVSWYYVGSTVTTNSTTLNTVSFEVNESGSVRYGIQKISGGSNRVNIDNVEVVTSSTGGGNAGIDSNITFGNPSDANTNSTNYYLSKPDFSLSYNNNTGTANWVSWHLSSAWTGNTPRCNCFKRDNDLPSSFFRATSSDYTNSGFDRGHLCPSADRNGSEDSNENTYYMTNIAPQAPDNNQRSWANFENYLRSLTLEGNEVHIIAGVAGSGGTGRNGFASSIDGGNITVPDSFWKVALILPNGSDDINRVTTSTRVIAINIPNDQGISTDWTQFRTSVNSIESLTGYDLFENITNSVESVIESVVDNGPSN</sequence>
<dbReference type="Gene3D" id="3.40.570.10">
    <property type="entry name" value="Extracellular Endonuclease, subunit A"/>
    <property type="match status" value="1"/>
</dbReference>
<keyword evidence="7" id="KW-0460">Magnesium</keyword>
<dbReference type="InterPro" id="IPR044929">
    <property type="entry name" value="DNA/RNA_non-sp_Endonuclease_sf"/>
</dbReference>
<evidence type="ECO:0000256" key="1">
    <source>
        <dbReference type="ARBA" id="ARBA00001946"/>
    </source>
</evidence>
<feature type="signal peptide" evidence="10">
    <location>
        <begin position="1"/>
        <end position="24"/>
    </location>
</feature>
<dbReference type="SUPFAM" id="SSF54060">
    <property type="entry name" value="His-Me finger endonucleases"/>
    <property type="match status" value="1"/>
</dbReference>
<dbReference type="InterPro" id="IPR040255">
    <property type="entry name" value="Non-specific_endonuclease"/>
</dbReference>
<evidence type="ECO:0000259" key="12">
    <source>
        <dbReference type="SMART" id="SM00892"/>
    </source>
</evidence>
<evidence type="ECO:0000256" key="2">
    <source>
        <dbReference type="ARBA" id="ARBA00010052"/>
    </source>
</evidence>
<evidence type="ECO:0000256" key="7">
    <source>
        <dbReference type="ARBA" id="ARBA00022842"/>
    </source>
</evidence>
<dbReference type="SMART" id="SM00892">
    <property type="entry name" value="Endonuclease_NS"/>
    <property type="match status" value="1"/>
</dbReference>
<dbReference type="InterPro" id="IPR044925">
    <property type="entry name" value="His-Me_finger_sf"/>
</dbReference>
<dbReference type="OrthoDB" id="9811262at2"/>
<evidence type="ECO:0000256" key="10">
    <source>
        <dbReference type="SAM" id="SignalP"/>
    </source>
</evidence>
<gene>
    <name evidence="13" type="ORF">SAMN04487910_0497</name>
</gene>
<evidence type="ECO:0000256" key="8">
    <source>
        <dbReference type="PIRSR" id="PIRSR640255-1"/>
    </source>
</evidence>
<keyword evidence="14" id="KW-1185">Reference proteome</keyword>
<keyword evidence="3" id="KW-0540">Nuclease</keyword>
<evidence type="ECO:0000313" key="14">
    <source>
        <dbReference type="Proteomes" id="UP000198521"/>
    </source>
</evidence>